<keyword evidence="6 8" id="KW-1133">Transmembrane helix</keyword>
<gene>
    <name evidence="9" type="ORF">SAMN04488239_10283</name>
</gene>
<dbReference type="RefSeq" id="WP_093027510.1">
    <property type="nucleotide sequence ID" value="NZ_FMZV01000002.1"/>
</dbReference>
<dbReference type="Proteomes" id="UP000199628">
    <property type="component" value="Unassembled WGS sequence"/>
</dbReference>
<dbReference type="InterPro" id="IPR002549">
    <property type="entry name" value="AI-2E-like"/>
</dbReference>
<proteinExistence type="inferred from homology"/>
<organism evidence="9 10">
    <name type="scientific">Ruegeria marina</name>
    <dbReference type="NCBI Taxonomy" id="639004"/>
    <lineage>
        <taxon>Bacteria</taxon>
        <taxon>Pseudomonadati</taxon>
        <taxon>Pseudomonadota</taxon>
        <taxon>Alphaproteobacteria</taxon>
        <taxon>Rhodobacterales</taxon>
        <taxon>Roseobacteraceae</taxon>
        <taxon>Ruegeria</taxon>
    </lineage>
</organism>
<keyword evidence="7 8" id="KW-0472">Membrane</keyword>
<dbReference type="PANTHER" id="PTHR21716">
    <property type="entry name" value="TRANSMEMBRANE PROTEIN"/>
    <property type="match status" value="1"/>
</dbReference>
<feature type="transmembrane region" description="Helical" evidence="8">
    <location>
        <begin position="141"/>
        <end position="167"/>
    </location>
</feature>
<comment type="similarity">
    <text evidence="2">Belongs to the autoinducer-2 exporter (AI-2E) (TC 2.A.86) family.</text>
</comment>
<feature type="transmembrane region" description="Helical" evidence="8">
    <location>
        <begin position="63"/>
        <end position="88"/>
    </location>
</feature>
<evidence type="ECO:0000256" key="1">
    <source>
        <dbReference type="ARBA" id="ARBA00004651"/>
    </source>
</evidence>
<dbReference type="EMBL" id="FMZV01000002">
    <property type="protein sequence ID" value="SDC35790.1"/>
    <property type="molecule type" value="Genomic_DNA"/>
</dbReference>
<feature type="transmembrane region" description="Helical" evidence="8">
    <location>
        <begin position="302"/>
        <end position="335"/>
    </location>
</feature>
<dbReference type="OrthoDB" id="5792512at2"/>
<evidence type="ECO:0000256" key="5">
    <source>
        <dbReference type="ARBA" id="ARBA00022692"/>
    </source>
</evidence>
<evidence type="ECO:0000256" key="4">
    <source>
        <dbReference type="ARBA" id="ARBA00022475"/>
    </source>
</evidence>
<comment type="subcellular location">
    <subcellularLocation>
        <location evidence="1">Cell membrane</location>
        <topology evidence="1">Multi-pass membrane protein</topology>
    </subcellularLocation>
</comment>
<dbReference type="AlphaFoldDB" id="A0A1G6KXI3"/>
<keyword evidence="5 8" id="KW-0812">Transmembrane</keyword>
<reference evidence="10" key="1">
    <citation type="submission" date="2016-10" db="EMBL/GenBank/DDBJ databases">
        <authorList>
            <person name="Varghese N."/>
            <person name="Submissions S."/>
        </authorList>
    </citation>
    <scope>NUCLEOTIDE SEQUENCE [LARGE SCALE GENOMIC DNA]</scope>
    <source>
        <strain evidence="10">CGMCC 1.9108</strain>
    </source>
</reference>
<evidence type="ECO:0000256" key="6">
    <source>
        <dbReference type="ARBA" id="ARBA00022989"/>
    </source>
</evidence>
<dbReference type="Pfam" id="PF01594">
    <property type="entry name" value="AI-2E_transport"/>
    <property type="match status" value="1"/>
</dbReference>
<sequence length="355" mass="37804">MALPVKDQVRYWGIATVVIVVVLYLLGDVLLPFVIGGAIAYFVDPVADRLERWGLSRSAATAVITIASVLLFVLAIVLVVPALVAQMIDLVNTLPQLFQDLRTFVSTHFPSVLDRESNAHQIIASVGEMLKSRTGEFLQTIAGSLGSAVNVVLLLVIVPVVSVYLLLDWDRMIARIDQLLPLDHAPVIRRLASEIDAVLASFVRGMGTVCLILGTYYAVALMIVGLQFGLVVGLIAGLVTFIPYLGALIGGALAIGLALFQFWGDWFSIGLVAAIFAIGQVVEGNLLTPKLVGSSVGLHPVWLLLALSVFGALFGFVGMLVAVPVAAALGVLARFAIGQYLGSRLYRGLSGQETE</sequence>
<protein>
    <submittedName>
        <fullName evidence="9">Predicted PurR-regulated permease PerM</fullName>
    </submittedName>
</protein>
<evidence type="ECO:0000313" key="9">
    <source>
        <dbReference type="EMBL" id="SDC35790.1"/>
    </source>
</evidence>
<dbReference type="PANTHER" id="PTHR21716:SF53">
    <property type="entry name" value="PERMEASE PERM-RELATED"/>
    <property type="match status" value="1"/>
</dbReference>
<feature type="transmembrane region" description="Helical" evidence="8">
    <location>
        <begin position="241"/>
        <end position="259"/>
    </location>
</feature>
<feature type="transmembrane region" description="Helical" evidence="8">
    <location>
        <begin position="266"/>
        <end position="282"/>
    </location>
</feature>
<feature type="transmembrane region" description="Helical" evidence="8">
    <location>
        <begin position="12"/>
        <end position="43"/>
    </location>
</feature>
<evidence type="ECO:0000256" key="7">
    <source>
        <dbReference type="ARBA" id="ARBA00023136"/>
    </source>
</evidence>
<dbReference type="GO" id="GO:0055085">
    <property type="term" value="P:transmembrane transport"/>
    <property type="evidence" value="ECO:0007669"/>
    <property type="project" value="TreeGrafter"/>
</dbReference>
<keyword evidence="3" id="KW-0813">Transport</keyword>
<evidence type="ECO:0000256" key="3">
    <source>
        <dbReference type="ARBA" id="ARBA00022448"/>
    </source>
</evidence>
<dbReference type="STRING" id="639004.SAMN04488239_10283"/>
<evidence type="ECO:0000313" key="10">
    <source>
        <dbReference type="Proteomes" id="UP000199628"/>
    </source>
</evidence>
<name>A0A1G6KXI3_9RHOB</name>
<accession>A0A1G6KXI3</accession>
<keyword evidence="4" id="KW-1003">Cell membrane</keyword>
<evidence type="ECO:0000256" key="8">
    <source>
        <dbReference type="SAM" id="Phobius"/>
    </source>
</evidence>
<evidence type="ECO:0000256" key="2">
    <source>
        <dbReference type="ARBA" id="ARBA00009773"/>
    </source>
</evidence>
<dbReference type="GO" id="GO:0005886">
    <property type="term" value="C:plasma membrane"/>
    <property type="evidence" value="ECO:0007669"/>
    <property type="project" value="UniProtKB-SubCell"/>
</dbReference>
<keyword evidence="10" id="KW-1185">Reference proteome</keyword>
<feature type="transmembrane region" description="Helical" evidence="8">
    <location>
        <begin position="209"/>
        <end position="235"/>
    </location>
</feature>